<dbReference type="EMBL" id="BMDX01000008">
    <property type="protein sequence ID" value="GGA77762.1"/>
    <property type="molecule type" value="Genomic_DNA"/>
</dbReference>
<gene>
    <name evidence="1" type="ORF">GCM10011369_19610</name>
</gene>
<evidence type="ECO:0000313" key="1">
    <source>
        <dbReference type="EMBL" id="GGA77762.1"/>
    </source>
</evidence>
<evidence type="ECO:0000313" key="2">
    <source>
        <dbReference type="Proteomes" id="UP000619743"/>
    </source>
</evidence>
<keyword evidence="2" id="KW-1185">Reference proteome</keyword>
<comment type="caution">
    <text evidence="1">The sequence shown here is derived from an EMBL/GenBank/DDBJ whole genome shotgun (WGS) entry which is preliminary data.</text>
</comment>
<reference evidence="2" key="1">
    <citation type="journal article" date="2019" name="Int. J. Syst. Evol. Microbiol.">
        <title>The Global Catalogue of Microorganisms (GCM) 10K type strain sequencing project: providing services to taxonomists for standard genome sequencing and annotation.</title>
        <authorList>
            <consortium name="The Broad Institute Genomics Platform"/>
            <consortium name="The Broad Institute Genome Sequencing Center for Infectious Disease"/>
            <person name="Wu L."/>
            <person name="Ma J."/>
        </authorList>
    </citation>
    <scope>NUCLEOTIDE SEQUENCE [LARGE SCALE GENOMIC DNA]</scope>
    <source>
        <strain evidence="2">CGMCC 1.10130</strain>
    </source>
</reference>
<accession>A0A8J2U589</accession>
<proteinExistence type="predicted"/>
<name>A0A8J2U589_9GAMM</name>
<sequence length="69" mass="7699">MPVEPGDLPSTSFWYHQAGNLALIISAERLFAQRRICALSFGPLVTLVLFREGLWCLGIDPATDIFSIY</sequence>
<dbReference type="Proteomes" id="UP000619743">
    <property type="component" value="Unassembled WGS sequence"/>
</dbReference>
<protein>
    <submittedName>
        <fullName evidence="1">Uncharacterized protein</fullName>
    </submittedName>
</protein>
<dbReference type="RefSeq" id="WP_158100534.1">
    <property type="nucleotide sequence ID" value="NZ_BMDX01000008.1"/>
</dbReference>
<organism evidence="1 2">
    <name type="scientific">Neiella marina</name>
    <dbReference type="NCBI Taxonomy" id="508461"/>
    <lineage>
        <taxon>Bacteria</taxon>
        <taxon>Pseudomonadati</taxon>
        <taxon>Pseudomonadota</taxon>
        <taxon>Gammaproteobacteria</taxon>
        <taxon>Alteromonadales</taxon>
        <taxon>Echinimonadaceae</taxon>
        <taxon>Neiella</taxon>
    </lineage>
</organism>
<dbReference type="AlphaFoldDB" id="A0A8J2U589"/>